<keyword evidence="3" id="KW-0732">Signal</keyword>
<feature type="compositionally biased region" description="Low complexity" evidence="1">
    <location>
        <begin position="291"/>
        <end position="307"/>
    </location>
</feature>
<name>A0AA48QY15_9TREE</name>
<feature type="region of interest" description="Disordered" evidence="1">
    <location>
        <begin position="402"/>
        <end position="425"/>
    </location>
</feature>
<feature type="signal peptide" evidence="3">
    <location>
        <begin position="1"/>
        <end position="20"/>
    </location>
</feature>
<feature type="region of interest" description="Disordered" evidence="1">
    <location>
        <begin position="111"/>
        <end position="164"/>
    </location>
</feature>
<gene>
    <name evidence="4" type="ORF">CcaverHIS019_0604050</name>
</gene>
<accession>A0AA48QY15</accession>
<feature type="compositionally biased region" description="Basic and acidic residues" evidence="1">
    <location>
        <begin position="406"/>
        <end position="417"/>
    </location>
</feature>
<evidence type="ECO:0000313" key="5">
    <source>
        <dbReference type="Proteomes" id="UP001233271"/>
    </source>
</evidence>
<evidence type="ECO:0000256" key="3">
    <source>
        <dbReference type="SAM" id="SignalP"/>
    </source>
</evidence>
<evidence type="ECO:0000313" key="4">
    <source>
        <dbReference type="EMBL" id="BEI93946.1"/>
    </source>
</evidence>
<keyword evidence="2" id="KW-0472">Membrane</keyword>
<sequence>MRPPMRPTLLFLALLAAVVAEPTGWNLACNPSLSVCSRCTITWTGASAVVSAKVVDAAGSGSSCSVSKTGDSCTWDVGMAPGSVASVVLTLNGTDYSHTLGEVECDPNCPAFADPASKGPTTPKPDPAETTANADKPTKQVKTTTKVSTAPPTELTTTDEQGRTTTIVLPGAVITTITTVDDEPTKGLSTGTVAAIASVSSIAGLALIIGGWYACRKSRRRNEEMELEDSILFGPPRHGSAVNDPFLSPLSNATPYDAQEVLGPVAGQRTSGYGGPGIASTFPARYTDPYSEPSSPTMRPSSRTSAPNSPVMMPRNRSAASLDRLSRPSSLVLVSEPTVSAKPAPRYANDDVAEFVTTGTPVTMRSLVPGRRRQSAGIPDRPRSWVDTDDRRVSMTHEQMVTAVARQRDSRGSRDLDATQPLLQR</sequence>
<dbReference type="GeneID" id="85497816"/>
<evidence type="ECO:0008006" key="6">
    <source>
        <dbReference type="Google" id="ProtNLM"/>
    </source>
</evidence>
<dbReference type="EMBL" id="AP028217">
    <property type="protein sequence ID" value="BEI93946.1"/>
    <property type="molecule type" value="Genomic_DNA"/>
</dbReference>
<feature type="compositionally biased region" description="Polar residues" evidence="1">
    <location>
        <begin position="150"/>
        <end position="164"/>
    </location>
</feature>
<keyword evidence="5" id="KW-1185">Reference proteome</keyword>
<reference evidence="4" key="1">
    <citation type="journal article" date="2023" name="BMC Genomics">
        <title>Chromosome-level genome assemblies of Cutaneotrichosporon spp. (Trichosporonales, Basidiomycota) reveal imbalanced evolution between nucleotide sequences and chromosome synteny.</title>
        <authorList>
            <person name="Kobayashi Y."/>
            <person name="Kayamori A."/>
            <person name="Aoki K."/>
            <person name="Shiwa Y."/>
            <person name="Matsutani M."/>
            <person name="Fujita N."/>
            <person name="Sugita T."/>
            <person name="Iwasaki W."/>
            <person name="Tanaka N."/>
            <person name="Takashima M."/>
        </authorList>
    </citation>
    <scope>NUCLEOTIDE SEQUENCE</scope>
    <source>
        <strain evidence="4">HIS019</strain>
    </source>
</reference>
<keyword evidence="2" id="KW-1133">Transmembrane helix</keyword>
<dbReference type="KEGG" id="ccac:CcaHIS019_0604050"/>
<dbReference type="Proteomes" id="UP001233271">
    <property type="component" value="Chromosome 6"/>
</dbReference>
<evidence type="ECO:0000256" key="2">
    <source>
        <dbReference type="SAM" id="Phobius"/>
    </source>
</evidence>
<feature type="chain" id="PRO_5041429396" description="Mid2 domain-containing protein" evidence="3">
    <location>
        <begin position="21"/>
        <end position="425"/>
    </location>
</feature>
<feature type="compositionally biased region" description="Low complexity" evidence="1">
    <location>
        <begin position="315"/>
        <end position="324"/>
    </location>
</feature>
<feature type="compositionally biased region" description="Low complexity" evidence="1">
    <location>
        <begin position="140"/>
        <end position="149"/>
    </location>
</feature>
<protein>
    <recommendedName>
        <fullName evidence="6">Mid2 domain-containing protein</fullName>
    </recommendedName>
</protein>
<feature type="region of interest" description="Disordered" evidence="1">
    <location>
        <begin position="268"/>
        <end position="324"/>
    </location>
</feature>
<keyword evidence="2" id="KW-0812">Transmembrane</keyword>
<dbReference type="AlphaFoldDB" id="A0AA48QY15"/>
<evidence type="ECO:0000256" key="1">
    <source>
        <dbReference type="SAM" id="MobiDB-lite"/>
    </source>
</evidence>
<dbReference type="RefSeq" id="XP_060459211.1">
    <property type="nucleotide sequence ID" value="XM_060602859.1"/>
</dbReference>
<organism evidence="4 5">
    <name type="scientific">Cutaneotrichosporon cavernicola</name>
    <dbReference type="NCBI Taxonomy" id="279322"/>
    <lineage>
        <taxon>Eukaryota</taxon>
        <taxon>Fungi</taxon>
        <taxon>Dikarya</taxon>
        <taxon>Basidiomycota</taxon>
        <taxon>Agaricomycotina</taxon>
        <taxon>Tremellomycetes</taxon>
        <taxon>Trichosporonales</taxon>
        <taxon>Trichosporonaceae</taxon>
        <taxon>Cutaneotrichosporon</taxon>
    </lineage>
</organism>
<feature type="transmembrane region" description="Helical" evidence="2">
    <location>
        <begin position="193"/>
        <end position="215"/>
    </location>
</feature>
<proteinExistence type="predicted"/>